<reference evidence="2" key="1">
    <citation type="journal article" date="2013" name="Genome Biol. Evol.">
        <title>The genome sequence of Streptomyces lividans 66 reveals a novel tRNA-dependent peptide biosynthetic system within a metal-related genomic island.</title>
        <authorList>
            <person name="Cruz-Morales P."/>
            <person name="Vijgenboom E."/>
            <person name="Iruegas-Bocardo F."/>
            <person name="Girard G."/>
            <person name="Yanez-Guerra L.A."/>
            <person name="Ramos-Aboites H.E."/>
            <person name="Pernodet J.L."/>
            <person name="Anne J."/>
            <person name="van Wezel G.P."/>
            <person name="Barona-Gomez F."/>
        </authorList>
    </citation>
    <scope>NUCLEOTIDE SEQUENCE [LARGE SCALE GENOMIC DNA]</scope>
    <source>
        <strain evidence="2">1326</strain>
    </source>
</reference>
<dbReference type="EMBL" id="CM001889">
    <property type="protein sequence ID" value="EOY51924.1"/>
    <property type="molecule type" value="Genomic_DNA"/>
</dbReference>
<evidence type="ECO:0000313" key="1">
    <source>
        <dbReference type="EMBL" id="EOY51924.1"/>
    </source>
</evidence>
<accession>A0A7U9HF23</accession>
<protein>
    <submittedName>
        <fullName evidence="1">Uncharacterized protein</fullName>
    </submittedName>
</protein>
<dbReference type="AlphaFoldDB" id="A0A7U9HF23"/>
<evidence type="ECO:0000313" key="2">
    <source>
        <dbReference type="Proteomes" id="UP000014062"/>
    </source>
</evidence>
<dbReference type="Proteomes" id="UP000014062">
    <property type="component" value="Chromosome"/>
</dbReference>
<proteinExistence type="predicted"/>
<organism evidence="1 2">
    <name type="scientific">Streptomyces lividans 1326</name>
    <dbReference type="NCBI Taxonomy" id="1200984"/>
    <lineage>
        <taxon>Bacteria</taxon>
        <taxon>Bacillati</taxon>
        <taxon>Actinomycetota</taxon>
        <taxon>Actinomycetes</taxon>
        <taxon>Kitasatosporales</taxon>
        <taxon>Streptomycetaceae</taxon>
        <taxon>Streptomyces</taxon>
    </lineage>
</organism>
<gene>
    <name evidence="1" type="ORF">SLI_7220</name>
</gene>
<sequence>MVVRGVRLREQTAREHDPGDLLLQEEFDVVGLGDAALGLGAQHRCEALLGEGAADDLGERGEDRVLQLGQDQADQAGALAAQLGGPLVAQDVQRAQYGLPGRLGDPRFAVKYPADRGLADPNLLRHLSKSSRHRRKANANTASGLLQCQETWATTGR</sequence>
<name>A0A7U9HF23_STRLI</name>